<dbReference type="PROSITE" id="PS50853">
    <property type="entry name" value="FN3"/>
    <property type="match status" value="2"/>
</dbReference>
<dbReference type="EMBL" id="JAINUF010000018">
    <property type="protein sequence ID" value="KAJ8337718.1"/>
    <property type="molecule type" value="Genomic_DNA"/>
</dbReference>
<evidence type="ECO:0000259" key="10">
    <source>
        <dbReference type="PROSITE" id="PS50853"/>
    </source>
</evidence>
<sequence length="821" mass="91571">MACLFQSSPVTYWLSRNRRETLKAKHKSTSTYCINIPHKTGHTDSICAECSRAARLSQIFLPNAPSAQERCFSPGHFPCPPSSWSLPLELPSVQYRMEPVTPTRSSSALESLHCHNDYKSYIRCSWTESTETHLKAPLTLYHYRSSLREESPCLPYRRPVQLPDGRLAVHCQCNISNFRQGYQDAFFFKTLCPPVLSKTFTPLQHVRLGPPRHLSQRAAEGGGAVLEWQDPLRALRWGPRSPLNYQVGYRRRDKDWMEVEVSELELKIEAESLVPGCQYEAKVRAREDKGLWSEWSPTVVWKTEDAPNPHYGPNPLKDCTAFARANPVQMSQKNCIQSTKHMKVTGPSNLQCVFDGQMDVHCSWEVKRELAEFITYNLSYRLNQTFPAQWCNMSSPPNAQYSRDPVLMFSCSFSVSDPEQQLLVELVPSYNTKVILSHRHVQHPPPDPVQVTERGGEWVLSWTPPVVDVGPSASYELRYWSSETQDSMEYCNFTEGARDFSIYGGSLLPSTHYAAQVRALTIQKNSYMGPPSEWTQLMEWTTHPASWSIAMLMYIFIAVLVAIIFIILYFTLPACRRRIVLWNVSIPTPIKSKVLEEMMKKTPSGNKLALQKENEKPLICSLQVLGNVHPSCFVEDWSHPQVLANGNGQGPCWETAPKPAMLGPPSPPKETSLSFSGPYILCPACSPPEASEADEQACLEDFLFGTPFLSQLLPSSGGYMDVAVLQDGPGKDSAQGPSREGGPIQDGYVAYPMGDPQPKSSPGYNIAPVPFQGGPGEPEGRGVAYPPLAVPGYSAGGEGLGEGLGWPGGQCEVTHYVRLSE</sequence>
<evidence type="ECO:0000256" key="3">
    <source>
        <dbReference type="ARBA" id="ARBA00022729"/>
    </source>
</evidence>
<protein>
    <recommendedName>
        <fullName evidence="10">Fibronectin type-III domain-containing protein</fullName>
    </recommendedName>
</protein>
<dbReference type="InterPro" id="IPR036116">
    <property type="entry name" value="FN3_sf"/>
</dbReference>
<keyword evidence="12" id="KW-1185">Reference proteome</keyword>
<dbReference type="SMART" id="SM00060">
    <property type="entry name" value="FN3"/>
    <property type="match status" value="2"/>
</dbReference>
<dbReference type="InterPro" id="IPR013783">
    <property type="entry name" value="Ig-like_fold"/>
</dbReference>
<evidence type="ECO:0000313" key="12">
    <source>
        <dbReference type="Proteomes" id="UP001152622"/>
    </source>
</evidence>
<evidence type="ECO:0000256" key="1">
    <source>
        <dbReference type="ARBA" id="ARBA00004479"/>
    </source>
</evidence>
<reference evidence="11" key="1">
    <citation type="journal article" date="2023" name="Science">
        <title>Genome structures resolve the early diversification of teleost fishes.</title>
        <authorList>
            <person name="Parey E."/>
            <person name="Louis A."/>
            <person name="Montfort J."/>
            <person name="Bouchez O."/>
            <person name="Roques C."/>
            <person name="Iampietro C."/>
            <person name="Lluch J."/>
            <person name="Castinel A."/>
            <person name="Donnadieu C."/>
            <person name="Desvignes T."/>
            <person name="Floi Bucao C."/>
            <person name="Jouanno E."/>
            <person name="Wen M."/>
            <person name="Mejri S."/>
            <person name="Dirks R."/>
            <person name="Jansen H."/>
            <person name="Henkel C."/>
            <person name="Chen W.J."/>
            <person name="Zahm M."/>
            <person name="Cabau C."/>
            <person name="Klopp C."/>
            <person name="Thompson A.W."/>
            <person name="Robinson-Rechavi M."/>
            <person name="Braasch I."/>
            <person name="Lecointre G."/>
            <person name="Bobe J."/>
            <person name="Postlethwait J.H."/>
            <person name="Berthelot C."/>
            <person name="Roest Crollius H."/>
            <person name="Guiguen Y."/>
        </authorList>
    </citation>
    <scope>NUCLEOTIDE SEQUENCE</scope>
    <source>
        <strain evidence="11">WJC10195</strain>
    </source>
</reference>
<feature type="transmembrane region" description="Helical" evidence="9">
    <location>
        <begin position="547"/>
        <end position="572"/>
    </location>
</feature>
<evidence type="ECO:0000256" key="4">
    <source>
        <dbReference type="ARBA" id="ARBA00022989"/>
    </source>
</evidence>
<evidence type="ECO:0000256" key="6">
    <source>
        <dbReference type="ARBA" id="ARBA00023157"/>
    </source>
</evidence>
<keyword evidence="5 9" id="KW-0472">Membrane</keyword>
<organism evidence="11 12">
    <name type="scientific">Synaphobranchus kaupii</name>
    <name type="common">Kaup's arrowtooth eel</name>
    <dbReference type="NCBI Taxonomy" id="118154"/>
    <lineage>
        <taxon>Eukaryota</taxon>
        <taxon>Metazoa</taxon>
        <taxon>Chordata</taxon>
        <taxon>Craniata</taxon>
        <taxon>Vertebrata</taxon>
        <taxon>Euteleostomi</taxon>
        <taxon>Actinopterygii</taxon>
        <taxon>Neopterygii</taxon>
        <taxon>Teleostei</taxon>
        <taxon>Anguilliformes</taxon>
        <taxon>Synaphobranchidae</taxon>
        <taxon>Synaphobranchus</taxon>
    </lineage>
</organism>
<keyword evidence="6" id="KW-1015">Disulfide bond</keyword>
<dbReference type="InterPro" id="IPR048668">
    <property type="entry name" value="IL3RB_N"/>
</dbReference>
<dbReference type="Pfam" id="PF21460">
    <property type="entry name" value="IL3Rb_N"/>
    <property type="match status" value="1"/>
</dbReference>
<evidence type="ECO:0000256" key="8">
    <source>
        <dbReference type="ARBA" id="ARBA00023180"/>
    </source>
</evidence>
<evidence type="ECO:0000256" key="7">
    <source>
        <dbReference type="ARBA" id="ARBA00023170"/>
    </source>
</evidence>
<keyword evidence="7" id="KW-0675">Receptor</keyword>
<name>A0A9Q1EF80_SYNKA</name>
<comment type="subcellular location">
    <subcellularLocation>
        <location evidence="1">Membrane</location>
        <topology evidence="1">Single-pass type I membrane protein</topology>
    </subcellularLocation>
</comment>
<dbReference type="Gene3D" id="2.60.40.10">
    <property type="entry name" value="Immunoglobulins"/>
    <property type="match status" value="4"/>
</dbReference>
<evidence type="ECO:0000256" key="2">
    <source>
        <dbReference type="ARBA" id="ARBA00022692"/>
    </source>
</evidence>
<keyword evidence="4 9" id="KW-1133">Transmembrane helix</keyword>
<feature type="domain" description="Fibronectin type-III" evidence="10">
    <location>
        <begin position="210"/>
        <end position="306"/>
    </location>
</feature>
<keyword evidence="3" id="KW-0732">Signal</keyword>
<dbReference type="PANTHER" id="PTHR23037">
    <property type="entry name" value="CYTOKINE RECEPTOR"/>
    <property type="match status" value="1"/>
</dbReference>
<comment type="caution">
    <text evidence="11">The sequence shown here is derived from an EMBL/GenBank/DDBJ whole genome shotgun (WGS) entry which is preliminary data.</text>
</comment>
<accession>A0A9Q1EF80</accession>
<dbReference type="SUPFAM" id="SSF49265">
    <property type="entry name" value="Fibronectin type III"/>
    <property type="match status" value="3"/>
</dbReference>
<proteinExistence type="predicted"/>
<dbReference type="OrthoDB" id="8906725at2759"/>
<gene>
    <name evidence="11" type="ORF">SKAU_G00366840</name>
</gene>
<dbReference type="CDD" id="cd00063">
    <property type="entry name" value="FN3"/>
    <property type="match status" value="2"/>
</dbReference>
<dbReference type="PANTHER" id="PTHR23037:SF35">
    <property type="entry name" value="FIBRONECTIN TYPE-III DOMAIN-CONTAINING PROTEIN"/>
    <property type="match status" value="1"/>
</dbReference>
<dbReference type="AlphaFoldDB" id="A0A9Q1EF80"/>
<evidence type="ECO:0000313" key="11">
    <source>
        <dbReference type="EMBL" id="KAJ8337718.1"/>
    </source>
</evidence>
<dbReference type="GO" id="GO:0004896">
    <property type="term" value="F:cytokine receptor activity"/>
    <property type="evidence" value="ECO:0007669"/>
    <property type="project" value="TreeGrafter"/>
</dbReference>
<keyword evidence="2 9" id="KW-0812">Transmembrane</keyword>
<keyword evidence="8" id="KW-0325">Glycoprotein</keyword>
<evidence type="ECO:0000256" key="9">
    <source>
        <dbReference type="SAM" id="Phobius"/>
    </source>
</evidence>
<evidence type="ECO:0000256" key="5">
    <source>
        <dbReference type="ARBA" id="ARBA00023136"/>
    </source>
</evidence>
<dbReference type="InterPro" id="IPR003961">
    <property type="entry name" value="FN3_dom"/>
</dbReference>
<dbReference type="Proteomes" id="UP001152622">
    <property type="component" value="Chromosome 18"/>
</dbReference>
<dbReference type="GO" id="GO:0009897">
    <property type="term" value="C:external side of plasma membrane"/>
    <property type="evidence" value="ECO:0007669"/>
    <property type="project" value="TreeGrafter"/>
</dbReference>
<feature type="domain" description="Fibronectin type-III" evidence="10">
    <location>
        <begin position="445"/>
        <end position="545"/>
    </location>
</feature>